<evidence type="ECO:0000256" key="2">
    <source>
        <dbReference type="SAM" id="SignalP"/>
    </source>
</evidence>
<reference evidence="3 4" key="1">
    <citation type="journal article" date="2020" name="Front. Plant Sci.">
        <title>Isolation of Rhizosphere Bacteria That Improve Quality and Water Stress Tolerance in Greenhouse Ornamentals.</title>
        <authorList>
            <person name="Nordstedt N.P."/>
            <person name="Jones M.L."/>
        </authorList>
    </citation>
    <scope>NUCLEOTIDE SEQUENCE [LARGE SCALE GENOMIC DNA]</scope>
    <source>
        <strain evidence="3 4">C6C2</strain>
    </source>
</reference>
<protein>
    <recommendedName>
        <fullName evidence="5">Acid-shock protein</fullName>
    </recommendedName>
</protein>
<feature type="compositionally biased region" description="Basic and acidic residues" evidence="1">
    <location>
        <begin position="60"/>
        <end position="72"/>
    </location>
</feature>
<dbReference type="RefSeq" id="WP_079215401.1">
    <property type="nucleotide sequence ID" value="NZ_CP018845.1"/>
</dbReference>
<gene>
    <name evidence="3" type="ORF">HNO84_02060</name>
</gene>
<evidence type="ECO:0008006" key="5">
    <source>
        <dbReference type="Google" id="ProtNLM"/>
    </source>
</evidence>
<evidence type="ECO:0000313" key="4">
    <source>
        <dbReference type="Proteomes" id="UP000536746"/>
    </source>
</evidence>
<feature type="chain" id="PRO_5046325669" description="Acid-shock protein" evidence="2">
    <location>
        <begin position="25"/>
        <end position="86"/>
    </location>
</feature>
<keyword evidence="4" id="KW-1185">Reference proteome</keyword>
<evidence type="ECO:0000256" key="1">
    <source>
        <dbReference type="SAM" id="MobiDB-lite"/>
    </source>
</evidence>
<dbReference type="Proteomes" id="UP000536746">
    <property type="component" value="Unassembled WGS sequence"/>
</dbReference>
<dbReference type="EMBL" id="JABFMT010000001">
    <property type="protein sequence ID" value="NUU00365.1"/>
    <property type="molecule type" value="Genomic_DNA"/>
</dbReference>
<proteinExistence type="predicted"/>
<organism evidence="3 4">
    <name type="scientific">Herbaspirillum robiniae</name>
    <dbReference type="NCBI Taxonomy" id="2014887"/>
    <lineage>
        <taxon>Bacteria</taxon>
        <taxon>Pseudomonadati</taxon>
        <taxon>Pseudomonadota</taxon>
        <taxon>Betaproteobacteria</taxon>
        <taxon>Burkholderiales</taxon>
        <taxon>Oxalobacteraceae</taxon>
        <taxon>Herbaspirillum</taxon>
    </lineage>
</organism>
<comment type="caution">
    <text evidence="3">The sequence shown here is derived from an EMBL/GenBank/DDBJ whole genome shotgun (WGS) entry which is preliminary data.</text>
</comment>
<feature type="compositionally biased region" description="Basic residues" evidence="1">
    <location>
        <begin position="50"/>
        <end position="59"/>
    </location>
</feature>
<name>A0ABX2LP79_9BURK</name>
<accession>A0ABX2LP79</accession>
<feature type="compositionally biased region" description="Low complexity" evidence="1">
    <location>
        <begin position="31"/>
        <end position="49"/>
    </location>
</feature>
<feature type="signal peptide" evidence="2">
    <location>
        <begin position="1"/>
        <end position="24"/>
    </location>
</feature>
<feature type="region of interest" description="Disordered" evidence="1">
    <location>
        <begin position="31"/>
        <end position="86"/>
    </location>
</feature>
<sequence length="86" mass="8379">MKTQAAKSVIAATLLTALALPVFAQTGAAAAATTPAAPAAATSDAAPKAKTSHAKHKAAKKTEKKAEKKDAAGADAKPATDAAKAK</sequence>
<feature type="compositionally biased region" description="Low complexity" evidence="1">
    <location>
        <begin position="73"/>
        <end position="86"/>
    </location>
</feature>
<evidence type="ECO:0000313" key="3">
    <source>
        <dbReference type="EMBL" id="NUU00365.1"/>
    </source>
</evidence>
<keyword evidence="2" id="KW-0732">Signal</keyword>